<dbReference type="SMART" id="SM00389">
    <property type="entry name" value="HOX"/>
    <property type="match status" value="1"/>
</dbReference>
<evidence type="ECO:0000313" key="9">
    <source>
        <dbReference type="EMBL" id="KAF9681216.1"/>
    </source>
</evidence>
<dbReference type="OrthoDB" id="514822at2759"/>
<dbReference type="PANTHER" id="PTHR15467:SF9">
    <property type="entry name" value="HOMEOBOX DOMAIN-CONTAINING PROTEIN"/>
    <property type="match status" value="1"/>
</dbReference>
<dbReference type="InterPro" id="IPR001356">
    <property type="entry name" value="HD"/>
</dbReference>
<dbReference type="PROSITE" id="PS50071">
    <property type="entry name" value="HOMEOBOX_2"/>
    <property type="match status" value="1"/>
</dbReference>
<feature type="compositionally biased region" description="Polar residues" evidence="7">
    <location>
        <begin position="324"/>
        <end position="340"/>
    </location>
</feature>
<evidence type="ECO:0000256" key="4">
    <source>
        <dbReference type="ARBA" id="ARBA00023242"/>
    </source>
</evidence>
<dbReference type="SUPFAM" id="SSF46689">
    <property type="entry name" value="Homeodomain-like"/>
    <property type="match status" value="1"/>
</dbReference>
<sequence length="340" mass="38701">MAAKMAFALSSSSASTAFQRIISLHSSDRLHMRPSSLLLSRHFLATSTLAFSRRRNHNSTVTSSSKKKKKSVSKKEVREEDEIDEDAFEALFGMLEEDLKSDDLSMDDVDDEDGDLSEKDLEKLQRELEEALGVGGDDDDEVEMISSVGYDVEDDEEEEEEERPAMLKNWQLRRLARVLKIGRRKTGIKSLAAELCLDRAVVLDLLRDPPPNLVMMSAALPDEPAPSVVMPETKPSDIVFEETRDENAVKSESEMKLPVHVMQDSWFARKRLKRVHVDTLERVYRRTKRPTNTMISSIVHVTNLPRKRVVKWFEDKRAEEGVPENQNPFQRSVPETVSSS</sequence>
<dbReference type="AlphaFoldDB" id="A0A835N199"/>
<dbReference type="Proteomes" id="UP000657918">
    <property type="component" value="Unassembled WGS sequence"/>
</dbReference>
<keyword evidence="10" id="KW-1185">Reference proteome</keyword>
<dbReference type="Gene3D" id="1.10.10.60">
    <property type="entry name" value="Homeodomain-like"/>
    <property type="match status" value="1"/>
</dbReference>
<feature type="DNA-binding region" description="Homeobox" evidence="5">
    <location>
        <begin position="265"/>
        <end position="324"/>
    </location>
</feature>
<gene>
    <name evidence="9" type="ORF">SADUNF_Sadunf06G0202300</name>
</gene>
<dbReference type="Pfam" id="PF00046">
    <property type="entry name" value="Homeodomain"/>
    <property type="match status" value="1"/>
</dbReference>
<keyword evidence="3 5" id="KW-0371">Homeobox</keyword>
<feature type="region of interest" description="Disordered" evidence="7">
    <location>
        <begin position="317"/>
        <end position="340"/>
    </location>
</feature>
<dbReference type="PANTHER" id="PTHR15467">
    <property type="entry name" value="ZINC-FINGERS AND HOMEOBOXES RELATED"/>
    <property type="match status" value="1"/>
</dbReference>
<evidence type="ECO:0000256" key="3">
    <source>
        <dbReference type="ARBA" id="ARBA00023155"/>
    </source>
</evidence>
<evidence type="ECO:0000256" key="5">
    <source>
        <dbReference type="PROSITE-ProRule" id="PRU00108"/>
    </source>
</evidence>
<name>A0A835N199_9ROSI</name>
<proteinExistence type="predicted"/>
<protein>
    <recommendedName>
        <fullName evidence="8">Homeobox domain-containing protein</fullName>
    </recommendedName>
</protein>
<reference evidence="9 10" key="1">
    <citation type="submission" date="2020-10" db="EMBL/GenBank/DDBJ databases">
        <title>Plant Genome Project.</title>
        <authorList>
            <person name="Zhang R.-G."/>
        </authorList>
    </citation>
    <scope>NUCLEOTIDE SEQUENCE [LARGE SCALE GENOMIC DNA]</scope>
    <source>
        <strain evidence="9">FAFU-HL-1</strain>
        <tissue evidence="9">Leaf</tissue>
    </source>
</reference>
<keyword evidence="2 5" id="KW-0238">DNA-binding</keyword>
<comment type="subcellular location">
    <subcellularLocation>
        <location evidence="1 5 6">Nucleus</location>
    </subcellularLocation>
</comment>
<keyword evidence="4 5" id="KW-0539">Nucleus</keyword>
<dbReference type="EMBL" id="JADGMS010000006">
    <property type="protein sequence ID" value="KAF9681216.1"/>
    <property type="molecule type" value="Genomic_DNA"/>
</dbReference>
<evidence type="ECO:0000256" key="1">
    <source>
        <dbReference type="ARBA" id="ARBA00004123"/>
    </source>
</evidence>
<dbReference type="GO" id="GO:0000981">
    <property type="term" value="F:DNA-binding transcription factor activity, RNA polymerase II-specific"/>
    <property type="evidence" value="ECO:0007669"/>
    <property type="project" value="TreeGrafter"/>
</dbReference>
<dbReference type="GO" id="GO:0003677">
    <property type="term" value="F:DNA binding"/>
    <property type="evidence" value="ECO:0007669"/>
    <property type="project" value="UniProtKB-UniRule"/>
</dbReference>
<evidence type="ECO:0000256" key="7">
    <source>
        <dbReference type="SAM" id="MobiDB-lite"/>
    </source>
</evidence>
<dbReference type="GO" id="GO:0005634">
    <property type="term" value="C:nucleus"/>
    <property type="evidence" value="ECO:0007669"/>
    <property type="project" value="UniProtKB-SubCell"/>
</dbReference>
<evidence type="ECO:0000313" key="10">
    <source>
        <dbReference type="Proteomes" id="UP000657918"/>
    </source>
</evidence>
<evidence type="ECO:0000256" key="6">
    <source>
        <dbReference type="RuleBase" id="RU000682"/>
    </source>
</evidence>
<accession>A0A835N199</accession>
<dbReference type="CDD" id="cd00086">
    <property type="entry name" value="homeodomain"/>
    <property type="match status" value="1"/>
</dbReference>
<dbReference type="InterPro" id="IPR009057">
    <property type="entry name" value="Homeodomain-like_sf"/>
</dbReference>
<feature type="region of interest" description="Disordered" evidence="7">
    <location>
        <begin position="55"/>
        <end position="79"/>
    </location>
</feature>
<comment type="caution">
    <text evidence="9">The sequence shown here is derived from an EMBL/GenBank/DDBJ whole genome shotgun (WGS) entry which is preliminary data.</text>
</comment>
<feature type="domain" description="Homeobox" evidence="8">
    <location>
        <begin position="263"/>
        <end position="323"/>
    </location>
</feature>
<organism evidence="9 10">
    <name type="scientific">Salix dunnii</name>
    <dbReference type="NCBI Taxonomy" id="1413687"/>
    <lineage>
        <taxon>Eukaryota</taxon>
        <taxon>Viridiplantae</taxon>
        <taxon>Streptophyta</taxon>
        <taxon>Embryophyta</taxon>
        <taxon>Tracheophyta</taxon>
        <taxon>Spermatophyta</taxon>
        <taxon>Magnoliopsida</taxon>
        <taxon>eudicotyledons</taxon>
        <taxon>Gunneridae</taxon>
        <taxon>Pentapetalae</taxon>
        <taxon>rosids</taxon>
        <taxon>fabids</taxon>
        <taxon>Malpighiales</taxon>
        <taxon>Salicaceae</taxon>
        <taxon>Saliceae</taxon>
        <taxon>Salix</taxon>
    </lineage>
</organism>
<evidence type="ECO:0000259" key="8">
    <source>
        <dbReference type="PROSITE" id="PS50071"/>
    </source>
</evidence>
<evidence type="ECO:0000256" key="2">
    <source>
        <dbReference type="ARBA" id="ARBA00023125"/>
    </source>
</evidence>